<dbReference type="Gene3D" id="3.40.1710.10">
    <property type="entry name" value="abc type-2 transporter like domain"/>
    <property type="match status" value="1"/>
</dbReference>
<organism evidence="8 9">
    <name type="scientific">Romboutsia hominis</name>
    <dbReference type="NCBI Taxonomy" id="1507512"/>
    <lineage>
        <taxon>Bacteria</taxon>
        <taxon>Bacillati</taxon>
        <taxon>Bacillota</taxon>
        <taxon>Clostridia</taxon>
        <taxon>Peptostreptococcales</taxon>
        <taxon>Peptostreptococcaceae</taxon>
        <taxon>Romboutsia</taxon>
    </lineage>
</organism>
<evidence type="ECO:0000313" key="9">
    <source>
        <dbReference type="Proteomes" id="UP000245695"/>
    </source>
</evidence>
<feature type="domain" description="ABC-2 type transporter transmembrane" evidence="7">
    <location>
        <begin position="21"/>
        <end position="183"/>
    </location>
</feature>
<dbReference type="EMBL" id="LN650648">
    <property type="protein sequence ID" value="CEI73441.1"/>
    <property type="molecule type" value="Genomic_DNA"/>
</dbReference>
<feature type="transmembrane region" description="Helical" evidence="6">
    <location>
        <begin position="675"/>
        <end position="696"/>
    </location>
</feature>
<feature type="transmembrane region" description="Helical" evidence="6">
    <location>
        <begin position="553"/>
        <end position="574"/>
    </location>
</feature>
<dbReference type="AlphaFoldDB" id="A0A2P2BST9"/>
<keyword evidence="4 6" id="KW-0472">Membrane</keyword>
<dbReference type="InterPro" id="IPR017500">
    <property type="entry name" value="Phage_infect_YhgE_N"/>
</dbReference>
<gene>
    <name evidence="8" type="ORF">FRIFI_1912</name>
</gene>
<dbReference type="Pfam" id="PF12698">
    <property type="entry name" value="ABC2_membrane_3"/>
    <property type="match status" value="2"/>
</dbReference>
<protein>
    <submittedName>
        <fullName evidence="8">Phage infection protein</fullName>
    </submittedName>
</protein>
<feature type="transmembrane region" description="Helical" evidence="6">
    <location>
        <begin position="586"/>
        <end position="608"/>
    </location>
</feature>
<comment type="subcellular location">
    <subcellularLocation>
        <location evidence="1">Membrane</location>
        <topology evidence="1">Multi-pass membrane protein</topology>
    </subcellularLocation>
</comment>
<evidence type="ECO:0000256" key="1">
    <source>
        <dbReference type="ARBA" id="ARBA00004141"/>
    </source>
</evidence>
<dbReference type="NCBIfam" id="TIGR03062">
    <property type="entry name" value="pip_yhgE_Cterm"/>
    <property type="match status" value="1"/>
</dbReference>
<dbReference type="NCBIfam" id="TIGR03061">
    <property type="entry name" value="pip_yhgE_Nterm"/>
    <property type="match status" value="1"/>
</dbReference>
<evidence type="ECO:0000256" key="3">
    <source>
        <dbReference type="ARBA" id="ARBA00022989"/>
    </source>
</evidence>
<dbReference type="PANTHER" id="PTHR43077">
    <property type="entry name" value="TRANSPORT PERMEASE YVFS-RELATED"/>
    <property type="match status" value="1"/>
</dbReference>
<keyword evidence="2 6" id="KW-0812">Transmembrane</keyword>
<accession>A0A2P2BST9</accession>
<evidence type="ECO:0000259" key="7">
    <source>
        <dbReference type="Pfam" id="PF12698"/>
    </source>
</evidence>
<feature type="coiled-coil region" evidence="5">
    <location>
        <begin position="336"/>
        <end position="363"/>
    </location>
</feature>
<proteinExistence type="predicted"/>
<evidence type="ECO:0000256" key="6">
    <source>
        <dbReference type="SAM" id="Phobius"/>
    </source>
</evidence>
<name>A0A2P2BST9_9FIRM</name>
<evidence type="ECO:0000256" key="2">
    <source>
        <dbReference type="ARBA" id="ARBA00022692"/>
    </source>
</evidence>
<reference evidence="8 9" key="1">
    <citation type="submission" date="2014-09" db="EMBL/GenBank/DDBJ databases">
        <authorList>
            <person name="Hornung B.V."/>
        </authorList>
    </citation>
    <scope>NUCLEOTIDE SEQUENCE [LARGE SCALE GENOMIC DNA]</scope>
    <source>
        <strain evidence="8 9">FRIFI</strain>
    </source>
</reference>
<dbReference type="GO" id="GO:0140359">
    <property type="term" value="F:ABC-type transporter activity"/>
    <property type="evidence" value="ECO:0007669"/>
    <property type="project" value="InterPro"/>
</dbReference>
<dbReference type="InterPro" id="IPR017501">
    <property type="entry name" value="Phage_infect_YhgE_C"/>
</dbReference>
<dbReference type="SUPFAM" id="SSF58104">
    <property type="entry name" value="Methyl-accepting chemotaxis protein (MCP) signaling domain"/>
    <property type="match status" value="1"/>
</dbReference>
<dbReference type="KEGG" id="rhom:FRIFI_1912"/>
<keyword evidence="9" id="KW-1185">Reference proteome</keyword>
<dbReference type="InterPro" id="IPR051328">
    <property type="entry name" value="T7SS_ABC-Transporter"/>
</dbReference>
<keyword evidence="5" id="KW-0175">Coiled coil</keyword>
<dbReference type="Proteomes" id="UP000245695">
    <property type="component" value="Chromosome 1"/>
</dbReference>
<evidence type="ECO:0000256" key="4">
    <source>
        <dbReference type="ARBA" id="ARBA00023136"/>
    </source>
</evidence>
<evidence type="ECO:0000256" key="5">
    <source>
        <dbReference type="SAM" id="Coils"/>
    </source>
</evidence>
<dbReference type="GO" id="GO:0016020">
    <property type="term" value="C:membrane"/>
    <property type="evidence" value="ECO:0007669"/>
    <property type="project" value="UniProtKB-SubCell"/>
</dbReference>
<keyword evidence="3 6" id="KW-1133">Transmembrane helix</keyword>
<feature type="transmembrane region" description="Helical" evidence="6">
    <location>
        <begin position="620"/>
        <end position="638"/>
    </location>
</feature>
<dbReference type="InterPro" id="IPR013525">
    <property type="entry name" value="ABC2_TM"/>
</dbReference>
<evidence type="ECO:0000313" key="8">
    <source>
        <dbReference type="EMBL" id="CEI73441.1"/>
    </source>
</evidence>
<dbReference type="RefSeq" id="WP_166505722.1">
    <property type="nucleotide sequence ID" value="NZ_JAKNTL010000007.1"/>
</dbReference>
<feature type="domain" description="ABC-2 type transporter transmembrane" evidence="7">
    <location>
        <begin position="314"/>
        <end position="691"/>
    </location>
</feature>
<sequence>MKNIFKIYKKDIKDIFTNKVLLVIILGLTVLPSLYAWFNIKASWDPYGSTKNISVAIVNNDKGTEIRGKDINVGDELVKKLKENDNLGWKFVDKADAINGVKKGTYYASVEIPESFSKDLTSLTSDEVKKGKIIYTVNEKINAIAPKITDKGASTIQNEVNQTVVKTVSQIIFEVSNNLGIELENQLPKLSNLESELIDVQSKFKDIYKTVNLASDATDKVQDLAKELKKDVPLITSTISNTKKLASDVKVFLQDSKGSLDKVAPVIKEDLQIVSKVSSSASSNISSIIDAINNGADNVPQLIDSLSSKLSTLSSTSNTVLDFLNKLNAIKPGGPLENAISSLQSINNSLNNATNALNAIKGQIANGEKPSLDKLNSVLKVVNDVNQISTSILNNFDSKIINPINNIFEGSFNTANEVISVLDKAQAKLPQVEDILNTTISLSDSAKDNISFIRKKLPIAKSTIDELVNAMKKINSSDDVNELISLLKSDAIKRAEFLKQPVELVTDKLYPVANYGAGMTPFYTVLSLWVGVLLLMSLLSANVHGDYKPFEIYFGRGLTFLTIAIIQAFIVSAGDLYILNVKVIDPLSFVLLSMFTSIVFTAIVYSLVSIFGNVGKAIGVILLVIQVAASGGTFPIQVTPPFFQYVNPFLPFTYAISALRETVGGIYKPVLIKDIYVLIVFLIIPIILTILFKGIINKYTKPISDKFNESDLTGH</sequence>
<dbReference type="PANTHER" id="PTHR43077:SF10">
    <property type="entry name" value="TRANSPORT PERMEASE PROTEIN"/>
    <property type="match status" value="1"/>
</dbReference>
<feature type="transmembrane region" description="Helical" evidence="6">
    <location>
        <begin position="522"/>
        <end position="541"/>
    </location>
</feature>
<feature type="transmembrane region" description="Helical" evidence="6">
    <location>
        <begin position="20"/>
        <end position="38"/>
    </location>
</feature>